<dbReference type="InParanoid" id="F8PLY7"/>
<gene>
    <name evidence="1" type="ORF">SERLA73DRAFT_150297</name>
</gene>
<proteinExistence type="predicted"/>
<evidence type="ECO:0000313" key="1">
    <source>
        <dbReference type="EMBL" id="EGO02619.1"/>
    </source>
</evidence>
<dbReference type="AlphaFoldDB" id="F8PLY7"/>
<keyword evidence="2" id="KW-1185">Reference proteome</keyword>
<sequence>MTWSFLVFRDLNSLNKISQVFLGWRKVVHSITLKIYNSGQRDSVHYQALLFGTGCIEPMLVDVPIHVDLWMNGGADEVPESRRMKGDVLAIIHTGEKTLTILDIGYEYAYAGVITSAIISGIIFGDTFKDSKKTVYAIWE</sequence>
<protein>
    <submittedName>
        <fullName evidence="1">Uncharacterized protein</fullName>
    </submittedName>
</protein>
<organism evidence="2">
    <name type="scientific">Serpula lacrymans var. lacrymans (strain S7.3)</name>
    <name type="common">Dry rot fungus</name>
    <dbReference type="NCBI Taxonomy" id="936435"/>
    <lineage>
        <taxon>Eukaryota</taxon>
        <taxon>Fungi</taxon>
        <taxon>Dikarya</taxon>
        <taxon>Basidiomycota</taxon>
        <taxon>Agaricomycotina</taxon>
        <taxon>Agaricomycetes</taxon>
        <taxon>Agaricomycetidae</taxon>
        <taxon>Boletales</taxon>
        <taxon>Coniophorineae</taxon>
        <taxon>Serpulaceae</taxon>
        <taxon>Serpula</taxon>
    </lineage>
</organism>
<dbReference type="EMBL" id="GL945476">
    <property type="protein sequence ID" value="EGO02619.1"/>
    <property type="molecule type" value="Genomic_DNA"/>
</dbReference>
<name>F8PLY7_SERL3</name>
<dbReference type="HOGENOM" id="CLU_1836356_0_0_1"/>
<accession>F8PLY7</accession>
<reference evidence="2" key="1">
    <citation type="journal article" date="2011" name="Science">
        <title>The plant cell wall-decomposing machinery underlies the functional diversity of forest fungi.</title>
        <authorList>
            <person name="Eastwood D.C."/>
            <person name="Floudas D."/>
            <person name="Binder M."/>
            <person name="Majcherczyk A."/>
            <person name="Schneider P."/>
            <person name="Aerts A."/>
            <person name="Asiegbu F.O."/>
            <person name="Baker S.E."/>
            <person name="Barry K."/>
            <person name="Bendiksby M."/>
            <person name="Blumentritt M."/>
            <person name="Coutinho P.M."/>
            <person name="Cullen D."/>
            <person name="de Vries R.P."/>
            <person name="Gathman A."/>
            <person name="Goodell B."/>
            <person name="Henrissat B."/>
            <person name="Ihrmark K."/>
            <person name="Kauserud H."/>
            <person name="Kohler A."/>
            <person name="LaButti K."/>
            <person name="Lapidus A."/>
            <person name="Lavin J.L."/>
            <person name="Lee Y.-H."/>
            <person name="Lindquist E."/>
            <person name="Lilly W."/>
            <person name="Lucas S."/>
            <person name="Morin E."/>
            <person name="Murat C."/>
            <person name="Oguiza J.A."/>
            <person name="Park J."/>
            <person name="Pisabarro A.G."/>
            <person name="Riley R."/>
            <person name="Rosling A."/>
            <person name="Salamov A."/>
            <person name="Schmidt O."/>
            <person name="Schmutz J."/>
            <person name="Skrede I."/>
            <person name="Stenlid J."/>
            <person name="Wiebenga A."/>
            <person name="Xie X."/>
            <person name="Kuees U."/>
            <person name="Hibbett D.S."/>
            <person name="Hoffmeister D."/>
            <person name="Hoegberg N."/>
            <person name="Martin F."/>
            <person name="Grigoriev I.V."/>
            <person name="Watkinson S.C."/>
        </authorList>
    </citation>
    <scope>NUCLEOTIDE SEQUENCE [LARGE SCALE GENOMIC DNA]</scope>
    <source>
        <strain evidence="2">strain S7.3</strain>
    </source>
</reference>
<evidence type="ECO:0000313" key="2">
    <source>
        <dbReference type="Proteomes" id="UP000008063"/>
    </source>
</evidence>
<dbReference type="Proteomes" id="UP000008063">
    <property type="component" value="Unassembled WGS sequence"/>
</dbReference>